<evidence type="ECO:0000313" key="3">
    <source>
        <dbReference type="Proteomes" id="UP000001572"/>
    </source>
</evidence>
<dbReference type="Gene3D" id="3.40.33.10">
    <property type="entry name" value="CAP"/>
    <property type="match status" value="1"/>
</dbReference>
<dbReference type="CDD" id="cd05379">
    <property type="entry name" value="CAP_bacterial"/>
    <property type="match status" value="1"/>
</dbReference>
<keyword evidence="3" id="KW-1185">Reference proteome</keyword>
<dbReference type="Proteomes" id="UP000001572">
    <property type="component" value="Chromosome"/>
</dbReference>
<dbReference type="InterPro" id="IPR014258">
    <property type="entry name" value="CAP_domain_YkwD-like"/>
</dbReference>
<gene>
    <name evidence="2" type="ordered locus">Amet_1186</name>
</gene>
<dbReference type="AlphaFoldDB" id="A6TMH6"/>
<reference evidence="3" key="1">
    <citation type="journal article" date="2016" name="Genome Announc.">
        <title>Complete genome sequence of Alkaliphilus metalliredigens strain QYMF, an alkaliphilic and metal-reducing bacterium isolated from borax-contaminated leachate ponds.</title>
        <authorList>
            <person name="Hwang C."/>
            <person name="Copeland A."/>
            <person name="Lucas S."/>
            <person name="Lapidus A."/>
            <person name="Barry K."/>
            <person name="Detter J.C."/>
            <person name="Glavina Del Rio T."/>
            <person name="Hammon N."/>
            <person name="Israni S."/>
            <person name="Dalin E."/>
            <person name="Tice H."/>
            <person name="Pitluck S."/>
            <person name="Chertkov O."/>
            <person name="Brettin T."/>
            <person name="Bruce D."/>
            <person name="Han C."/>
            <person name="Schmutz J."/>
            <person name="Larimer F."/>
            <person name="Land M.L."/>
            <person name="Hauser L."/>
            <person name="Kyrpides N."/>
            <person name="Mikhailova N."/>
            <person name="Ye Q."/>
            <person name="Zhou J."/>
            <person name="Richardson P."/>
            <person name="Fields M.W."/>
        </authorList>
    </citation>
    <scope>NUCLEOTIDE SEQUENCE [LARGE SCALE GENOMIC DNA]</scope>
    <source>
        <strain evidence="3">QYMF</strain>
    </source>
</reference>
<dbReference type="Pfam" id="PF00188">
    <property type="entry name" value="CAP"/>
    <property type="match status" value="1"/>
</dbReference>
<dbReference type="HOGENOM" id="CLU_048111_0_1_9"/>
<accession>A6TMH6</accession>
<dbReference type="PANTHER" id="PTHR31157:SF1">
    <property type="entry name" value="SCP DOMAIN-CONTAINING PROTEIN"/>
    <property type="match status" value="1"/>
</dbReference>
<evidence type="ECO:0000313" key="2">
    <source>
        <dbReference type="EMBL" id="ABR47394.1"/>
    </source>
</evidence>
<evidence type="ECO:0000259" key="1">
    <source>
        <dbReference type="Pfam" id="PF00188"/>
    </source>
</evidence>
<dbReference type="NCBIfam" id="TIGR02909">
    <property type="entry name" value="spore_YkwD"/>
    <property type="match status" value="1"/>
</dbReference>
<proteinExistence type="predicted"/>
<dbReference type="PANTHER" id="PTHR31157">
    <property type="entry name" value="SCP DOMAIN-CONTAINING PROTEIN"/>
    <property type="match status" value="1"/>
</dbReference>
<dbReference type="RefSeq" id="WP_012062435.1">
    <property type="nucleotide sequence ID" value="NC_009633.1"/>
</dbReference>
<dbReference type="InterPro" id="IPR035940">
    <property type="entry name" value="CAP_sf"/>
</dbReference>
<organism evidence="2 3">
    <name type="scientific">Alkaliphilus metalliredigens (strain QYMF)</name>
    <dbReference type="NCBI Taxonomy" id="293826"/>
    <lineage>
        <taxon>Bacteria</taxon>
        <taxon>Bacillati</taxon>
        <taxon>Bacillota</taxon>
        <taxon>Clostridia</taxon>
        <taxon>Peptostreptococcales</taxon>
        <taxon>Natronincolaceae</taxon>
        <taxon>Alkaliphilus</taxon>
    </lineage>
</organism>
<dbReference type="PROSITE" id="PS51257">
    <property type="entry name" value="PROKAR_LIPOPROTEIN"/>
    <property type="match status" value="1"/>
</dbReference>
<dbReference type="KEGG" id="amt:Amet_1186"/>
<dbReference type="eggNOG" id="COG2340">
    <property type="taxonomic scope" value="Bacteria"/>
</dbReference>
<name>A6TMH6_ALKMQ</name>
<dbReference type="STRING" id="293826.Amet_1186"/>
<dbReference type="SUPFAM" id="SSF55797">
    <property type="entry name" value="PR-1-like"/>
    <property type="match status" value="1"/>
</dbReference>
<dbReference type="InterPro" id="IPR014044">
    <property type="entry name" value="CAP_dom"/>
</dbReference>
<dbReference type="EMBL" id="CP000724">
    <property type="protein sequence ID" value="ABR47394.1"/>
    <property type="molecule type" value="Genomic_DNA"/>
</dbReference>
<sequence>MKNKFSISIVFFVLLFLISSCRGTSEEPMATKQSSIFKEAEVSRVIVQSNSLIVHSGNSTDFPMIKEVSQDTVLSVIGKSDDWYIVILDSGQVGCVSQIHVSPYIEAPDTSMNSSLREKIAPNEQRMFDLVNQERIKHNLSPLELDLELTRVARLKSQDMIDDNYFNHYSPSYGSPFEMLEKFGVQYIYAGENLAGNHSVETAHTSLMDSPTHRENILNPNFTNVGIGIREGGPYGKMFTQMFVGR</sequence>
<feature type="domain" description="SCP" evidence="1">
    <location>
        <begin position="128"/>
        <end position="243"/>
    </location>
</feature>
<protein>
    <submittedName>
        <fullName evidence="2">SCP-like extracellular protein</fullName>
    </submittedName>
</protein>